<dbReference type="InterPro" id="IPR013830">
    <property type="entry name" value="SGNH_hydro"/>
</dbReference>
<sequence>MRRETLIGGIAVIALIGILAFFFMQRDEKKKYPQGGSQIIAFGDSLVEGVGASPGHDFVSILSDRLRSPIINAGRAGDTTAAGLLRLNEAVLAQDPKIVIVLLGGNDALRRIPKEETFRNLETIIDRIQGRGAAVILIGVRGGILSDSYKKSFSSIAAEKGAFYIPDILDDIFGNARLISDPIHPNDQGYALMADRIEPVLKMVMAK</sequence>
<protein>
    <submittedName>
        <fullName evidence="3">Arylesterase</fullName>
    </submittedName>
</protein>
<keyword evidence="1" id="KW-1133">Transmembrane helix</keyword>
<dbReference type="PANTHER" id="PTHR30383">
    <property type="entry name" value="THIOESTERASE 1/PROTEASE 1/LYSOPHOSPHOLIPASE L1"/>
    <property type="match status" value="1"/>
</dbReference>
<dbReference type="PANTHER" id="PTHR30383:SF5">
    <property type="entry name" value="SGNH HYDROLASE-TYPE ESTERASE DOMAIN-CONTAINING PROTEIN"/>
    <property type="match status" value="1"/>
</dbReference>
<proteinExistence type="predicted"/>
<evidence type="ECO:0000256" key="1">
    <source>
        <dbReference type="SAM" id="Phobius"/>
    </source>
</evidence>
<gene>
    <name evidence="3" type="ORF">HYT40_01110</name>
</gene>
<dbReference type="Pfam" id="PF13472">
    <property type="entry name" value="Lipase_GDSL_2"/>
    <property type="match status" value="1"/>
</dbReference>
<feature type="transmembrane region" description="Helical" evidence="1">
    <location>
        <begin position="6"/>
        <end position="24"/>
    </location>
</feature>
<dbReference type="AlphaFoldDB" id="A0A931SD23"/>
<dbReference type="EMBL" id="JACOZA010000028">
    <property type="protein sequence ID" value="MBI2096740.1"/>
    <property type="molecule type" value="Genomic_DNA"/>
</dbReference>
<dbReference type="InterPro" id="IPR051532">
    <property type="entry name" value="Ester_Hydrolysis_Enzymes"/>
</dbReference>
<comment type="caution">
    <text evidence="3">The sequence shown here is derived from an EMBL/GenBank/DDBJ whole genome shotgun (WGS) entry which is preliminary data.</text>
</comment>
<evidence type="ECO:0000313" key="3">
    <source>
        <dbReference type="EMBL" id="MBI2096740.1"/>
    </source>
</evidence>
<dbReference type="Gene3D" id="3.40.50.1110">
    <property type="entry name" value="SGNH hydrolase"/>
    <property type="match status" value="1"/>
</dbReference>
<organism evidence="3 4">
    <name type="scientific">Candidatus Sungiibacteriota bacterium</name>
    <dbReference type="NCBI Taxonomy" id="2750080"/>
    <lineage>
        <taxon>Bacteria</taxon>
        <taxon>Candidatus Sungiibacteriota</taxon>
    </lineage>
</organism>
<name>A0A931SD23_9BACT</name>
<keyword evidence="1" id="KW-0472">Membrane</keyword>
<dbReference type="InterPro" id="IPR036514">
    <property type="entry name" value="SGNH_hydro_sf"/>
</dbReference>
<dbReference type="GO" id="GO:0004622">
    <property type="term" value="F:phosphatidylcholine lysophospholipase activity"/>
    <property type="evidence" value="ECO:0007669"/>
    <property type="project" value="TreeGrafter"/>
</dbReference>
<dbReference type="SUPFAM" id="SSF52266">
    <property type="entry name" value="SGNH hydrolase"/>
    <property type="match status" value="1"/>
</dbReference>
<reference evidence="3" key="1">
    <citation type="submission" date="2020-07" db="EMBL/GenBank/DDBJ databases">
        <title>Huge and variable diversity of episymbiotic CPR bacteria and DPANN archaea in groundwater ecosystems.</title>
        <authorList>
            <person name="He C.Y."/>
            <person name="Keren R."/>
            <person name="Whittaker M."/>
            <person name="Farag I.F."/>
            <person name="Doudna J."/>
            <person name="Cate J.H.D."/>
            <person name="Banfield J.F."/>
        </authorList>
    </citation>
    <scope>NUCLEOTIDE SEQUENCE</scope>
    <source>
        <strain evidence="3">NC_groundwater_193_Ag_S-0.1um_51_7</strain>
    </source>
</reference>
<evidence type="ECO:0000259" key="2">
    <source>
        <dbReference type="Pfam" id="PF13472"/>
    </source>
</evidence>
<evidence type="ECO:0000313" key="4">
    <source>
        <dbReference type="Proteomes" id="UP000724148"/>
    </source>
</evidence>
<keyword evidence="1" id="KW-0812">Transmembrane</keyword>
<feature type="domain" description="SGNH hydrolase-type esterase" evidence="2">
    <location>
        <begin position="41"/>
        <end position="192"/>
    </location>
</feature>
<accession>A0A931SD23</accession>
<dbReference type="Proteomes" id="UP000724148">
    <property type="component" value="Unassembled WGS sequence"/>
</dbReference>